<dbReference type="CDD" id="cd00200">
    <property type="entry name" value="WD40"/>
    <property type="match status" value="1"/>
</dbReference>
<feature type="compositionally biased region" description="Basic and acidic residues" evidence="10">
    <location>
        <begin position="405"/>
        <end position="416"/>
    </location>
</feature>
<dbReference type="Gene3D" id="2.130.10.10">
    <property type="entry name" value="YVTN repeat-like/Quinoprotein amine dehydrogenase"/>
    <property type="match status" value="3"/>
</dbReference>
<feature type="repeat" description="WD" evidence="8">
    <location>
        <begin position="241"/>
        <end position="282"/>
    </location>
</feature>
<dbReference type="PRINTS" id="PR00320">
    <property type="entry name" value="GPROTEINBRPT"/>
</dbReference>
<evidence type="ECO:0000256" key="2">
    <source>
        <dbReference type="ARBA" id="ARBA00022574"/>
    </source>
</evidence>
<dbReference type="PANTHER" id="PTHR22836:SF0">
    <property type="entry name" value="PRE-MRNA 3' END PROCESSING PROTEIN WDR33"/>
    <property type="match status" value="1"/>
</dbReference>
<dbReference type="FunFam" id="2.130.10.10:FF:000069">
    <property type="entry name" value="WD repeat domain 33"/>
    <property type="match status" value="1"/>
</dbReference>
<dbReference type="RefSeq" id="XP_025600985.1">
    <property type="nucleotide sequence ID" value="XM_025741400.1"/>
</dbReference>
<gene>
    <name evidence="11" type="ORF">FA09DRAFT_327435</name>
</gene>
<dbReference type="InterPro" id="IPR045245">
    <property type="entry name" value="Pfs2-like"/>
</dbReference>
<dbReference type="SMART" id="SM00320">
    <property type="entry name" value="WD40"/>
    <property type="match status" value="7"/>
</dbReference>
<protein>
    <recommendedName>
        <fullName evidence="7 9">Polyadenylation factor subunit 2</fullName>
    </recommendedName>
</protein>
<keyword evidence="2 8" id="KW-0853">WD repeat</keyword>
<feature type="repeat" description="WD" evidence="8">
    <location>
        <begin position="372"/>
        <end position="404"/>
    </location>
</feature>
<dbReference type="SUPFAM" id="SSF50978">
    <property type="entry name" value="WD40 repeat-like"/>
    <property type="match status" value="1"/>
</dbReference>
<evidence type="ECO:0000256" key="4">
    <source>
        <dbReference type="ARBA" id="ARBA00022737"/>
    </source>
</evidence>
<keyword evidence="5 9" id="KW-0539">Nucleus</keyword>
<evidence type="ECO:0000313" key="11">
    <source>
        <dbReference type="EMBL" id="PWO00707.1"/>
    </source>
</evidence>
<dbReference type="InterPro" id="IPR001680">
    <property type="entry name" value="WD40_rpt"/>
</dbReference>
<name>A0A316ZHG3_9BASI</name>
<keyword evidence="3 9" id="KW-0507">mRNA processing</keyword>
<accession>A0A316ZHG3</accession>
<feature type="compositionally biased region" description="Low complexity" evidence="10">
    <location>
        <begin position="611"/>
        <end position="622"/>
    </location>
</feature>
<feature type="region of interest" description="Disordered" evidence="10">
    <location>
        <begin position="405"/>
        <end position="500"/>
    </location>
</feature>
<evidence type="ECO:0000256" key="5">
    <source>
        <dbReference type="ARBA" id="ARBA00023242"/>
    </source>
</evidence>
<evidence type="ECO:0000256" key="7">
    <source>
        <dbReference type="ARBA" id="ARBA00026154"/>
    </source>
</evidence>
<dbReference type="PROSITE" id="PS50082">
    <property type="entry name" value="WD_REPEATS_2"/>
    <property type="match status" value="5"/>
</dbReference>
<dbReference type="PROSITE" id="PS50294">
    <property type="entry name" value="WD_REPEATS_REGION"/>
    <property type="match status" value="5"/>
</dbReference>
<keyword evidence="4" id="KW-0677">Repeat</keyword>
<dbReference type="InterPro" id="IPR020472">
    <property type="entry name" value="WD40_PAC1"/>
</dbReference>
<feature type="repeat" description="WD" evidence="8">
    <location>
        <begin position="283"/>
        <end position="324"/>
    </location>
</feature>
<feature type="repeat" description="WD" evidence="8">
    <location>
        <begin position="199"/>
        <end position="240"/>
    </location>
</feature>
<feature type="compositionally biased region" description="Low complexity" evidence="10">
    <location>
        <begin position="576"/>
        <end position="600"/>
    </location>
</feature>
<feature type="compositionally biased region" description="Low complexity" evidence="10">
    <location>
        <begin position="633"/>
        <end position="646"/>
    </location>
</feature>
<feature type="compositionally biased region" description="Pro residues" evidence="10">
    <location>
        <begin position="1"/>
        <end position="10"/>
    </location>
</feature>
<dbReference type="OrthoDB" id="16717at2759"/>
<evidence type="ECO:0000256" key="9">
    <source>
        <dbReference type="RuleBase" id="RU369034"/>
    </source>
</evidence>
<evidence type="ECO:0000256" key="6">
    <source>
        <dbReference type="ARBA" id="ARBA00025498"/>
    </source>
</evidence>
<evidence type="ECO:0000256" key="10">
    <source>
        <dbReference type="SAM" id="MobiDB-lite"/>
    </source>
</evidence>
<dbReference type="InterPro" id="IPR015943">
    <property type="entry name" value="WD40/YVTN_repeat-like_dom_sf"/>
</dbReference>
<dbReference type="Proteomes" id="UP000245946">
    <property type="component" value="Unassembled WGS sequence"/>
</dbReference>
<dbReference type="STRING" id="58919.A0A316ZHG3"/>
<feature type="compositionally biased region" description="Gly residues" evidence="10">
    <location>
        <begin position="471"/>
        <end position="495"/>
    </location>
</feature>
<feature type="region of interest" description="Disordered" evidence="10">
    <location>
        <begin position="521"/>
        <end position="646"/>
    </location>
</feature>
<comment type="subcellular location">
    <subcellularLocation>
        <location evidence="1 9">Nucleus</location>
    </subcellularLocation>
</comment>
<comment type="function">
    <text evidence="6">Required for 3'-end cleavage and polyadenylation of pre-mRNAs. Also involved in chromosome segregation where it has a role in chromosome attachment to the mitotic spindle.</text>
</comment>
<evidence type="ECO:0000256" key="3">
    <source>
        <dbReference type="ARBA" id="ARBA00022664"/>
    </source>
</evidence>
<dbReference type="PANTHER" id="PTHR22836">
    <property type="entry name" value="WD40 REPEAT PROTEIN"/>
    <property type="match status" value="1"/>
</dbReference>
<evidence type="ECO:0000256" key="1">
    <source>
        <dbReference type="ARBA" id="ARBA00004123"/>
    </source>
</evidence>
<keyword evidence="12" id="KW-1185">Reference proteome</keyword>
<feature type="region of interest" description="Disordered" evidence="10">
    <location>
        <begin position="1"/>
        <end position="26"/>
    </location>
</feature>
<feature type="repeat" description="WD" evidence="8">
    <location>
        <begin position="325"/>
        <end position="367"/>
    </location>
</feature>
<evidence type="ECO:0000256" key="8">
    <source>
        <dbReference type="PROSITE-ProRule" id="PRU00221"/>
    </source>
</evidence>
<organism evidence="11 12">
    <name type="scientific">Tilletiopsis washingtonensis</name>
    <dbReference type="NCBI Taxonomy" id="58919"/>
    <lineage>
        <taxon>Eukaryota</taxon>
        <taxon>Fungi</taxon>
        <taxon>Dikarya</taxon>
        <taxon>Basidiomycota</taxon>
        <taxon>Ustilaginomycotina</taxon>
        <taxon>Exobasidiomycetes</taxon>
        <taxon>Entylomatales</taxon>
        <taxon>Entylomatales incertae sedis</taxon>
        <taxon>Tilletiopsis</taxon>
    </lineage>
</organism>
<dbReference type="GO" id="GO:0031124">
    <property type="term" value="P:mRNA 3'-end processing"/>
    <property type="evidence" value="ECO:0007669"/>
    <property type="project" value="UniProtKB-UniRule"/>
</dbReference>
<proteinExistence type="predicted"/>
<dbReference type="AlphaFoldDB" id="A0A316ZHG3"/>
<sequence length="646" mass="69239">MSLTLPPPTRWQPTLHATQAPAPPPVDARIEDEAAATAAAQAAGYEGRRIRRFMQRRTVDYHPGMVRWGLRRATATCVRDDKFLLPSAHHIVDLLPPAAYAESSQAVTTNLVHTSTNKIRCPVNVCQWTPEGRRLLTGSQSGEFTLWNGLTFNFETILQAHDHPIRALLYSKSGTWILSADQGGVVKYFQNNMNNIHAIPAHREAVRGLSFSPDDSRFVTASDDSSLKIFAFDEAREEKTLKGHGWDAKCVAWHPYKGLIVSGSKDNLLKFWDPRSGGNLATFHGHKNTVQAVKWSLDGHLVASASTDQTIKLYDIRSMAELYTLKGHQKEACSLDWHPSHPDLLVSGGGEGSMHFWSLKASDPTVPVHSMETAHDSNIWSMAWHPLGHVLASGSNDHTTRFWERARPEDGRREEGDSAGLEKAARWKSAAKGGEEWDDDFIPGLNSNRRVPPPRGDGSGVPSRAPLPPSHGGGFNGAPANGGMGGGGGSGGPGAGFAPRMPSYGNGSGAATPGFGGAGAPVPLGIHNHNGPSAIKQEVPPPRWDGGAGGAAGSGRAPLPIAHQQMGFAGGPPPQQQQWNAPPGFQQQQQPPGFQHQQQQGGYGGPPPPQQQVQGQQGMQQQYPSLGPPPPQARGAGPMRRWGAGG</sequence>
<dbReference type="GeneID" id="37268944"/>
<dbReference type="InterPro" id="IPR036322">
    <property type="entry name" value="WD40_repeat_dom_sf"/>
</dbReference>
<evidence type="ECO:0000313" key="12">
    <source>
        <dbReference type="Proteomes" id="UP000245946"/>
    </source>
</evidence>
<reference evidence="11 12" key="1">
    <citation type="journal article" date="2018" name="Mol. Biol. Evol.">
        <title>Broad Genomic Sampling Reveals a Smut Pathogenic Ancestry of the Fungal Clade Ustilaginomycotina.</title>
        <authorList>
            <person name="Kijpornyongpan T."/>
            <person name="Mondo S.J."/>
            <person name="Barry K."/>
            <person name="Sandor L."/>
            <person name="Lee J."/>
            <person name="Lipzen A."/>
            <person name="Pangilinan J."/>
            <person name="LaButti K."/>
            <person name="Hainaut M."/>
            <person name="Henrissat B."/>
            <person name="Grigoriev I.V."/>
            <person name="Spatafora J.W."/>
            <person name="Aime M.C."/>
        </authorList>
    </citation>
    <scope>NUCLEOTIDE SEQUENCE [LARGE SCALE GENOMIC DNA]</scope>
    <source>
        <strain evidence="11 12">MCA 4186</strain>
    </source>
</reference>
<dbReference type="EMBL" id="KZ819284">
    <property type="protein sequence ID" value="PWO00707.1"/>
    <property type="molecule type" value="Genomic_DNA"/>
</dbReference>
<dbReference type="GO" id="GO:0005847">
    <property type="term" value="C:mRNA cleavage and polyadenylation specificity factor complex"/>
    <property type="evidence" value="ECO:0007669"/>
    <property type="project" value="TreeGrafter"/>
</dbReference>
<dbReference type="Pfam" id="PF00400">
    <property type="entry name" value="WD40"/>
    <property type="match status" value="6"/>
</dbReference>